<dbReference type="InterPro" id="IPR036188">
    <property type="entry name" value="FAD/NAD-bd_sf"/>
</dbReference>
<keyword evidence="7" id="KW-1185">Reference proteome</keyword>
<protein>
    <submittedName>
        <fullName evidence="6">Carotenoid cis-trans isomerase</fullName>
    </submittedName>
</protein>
<dbReference type="SUPFAM" id="SSF51905">
    <property type="entry name" value="FAD/NAD(P)-binding domain"/>
    <property type="match status" value="1"/>
</dbReference>
<keyword evidence="1" id="KW-0285">Flavoprotein</keyword>
<name>A0A098LLL6_9BACT</name>
<keyword evidence="4" id="KW-0521">NADP</keyword>
<organism evidence="6 7">
    <name type="scientific">Sporocytophaga myxococcoides</name>
    <dbReference type="NCBI Taxonomy" id="153721"/>
    <lineage>
        <taxon>Bacteria</taxon>
        <taxon>Pseudomonadati</taxon>
        <taxon>Bacteroidota</taxon>
        <taxon>Cytophagia</taxon>
        <taxon>Cytophagales</taxon>
        <taxon>Cytophagaceae</taxon>
        <taxon>Sporocytophaga</taxon>
    </lineage>
</organism>
<dbReference type="InterPro" id="IPR052206">
    <property type="entry name" value="Retinol_saturase"/>
</dbReference>
<dbReference type="OrthoDB" id="9789960at2"/>
<evidence type="ECO:0000313" key="6">
    <source>
        <dbReference type="EMBL" id="GAL87043.1"/>
    </source>
</evidence>
<keyword evidence="3" id="KW-0274">FAD</keyword>
<evidence type="ECO:0000256" key="2">
    <source>
        <dbReference type="ARBA" id="ARBA00022729"/>
    </source>
</evidence>
<evidence type="ECO:0000256" key="4">
    <source>
        <dbReference type="ARBA" id="ARBA00022857"/>
    </source>
</evidence>
<dbReference type="AlphaFoldDB" id="A0A098LLL6"/>
<keyword evidence="6" id="KW-0413">Isomerase</keyword>
<dbReference type="EMBL" id="BBLT01000010">
    <property type="protein sequence ID" value="GAL87043.1"/>
    <property type="molecule type" value="Genomic_DNA"/>
</dbReference>
<dbReference type="Pfam" id="PF13450">
    <property type="entry name" value="NAD_binding_8"/>
    <property type="match status" value="1"/>
</dbReference>
<keyword evidence="2" id="KW-0732">Signal</keyword>
<dbReference type="PANTHER" id="PTHR46091">
    <property type="entry name" value="BLR7054 PROTEIN"/>
    <property type="match status" value="1"/>
</dbReference>
<proteinExistence type="predicted"/>
<dbReference type="STRING" id="153721.MYP_4273"/>
<gene>
    <name evidence="6" type="ORF">MYP_4273</name>
</gene>
<keyword evidence="5" id="KW-0520">NAD</keyword>
<dbReference type="eggNOG" id="COG1233">
    <property type="taxonomic scope" value="Bacteria"/>
</dbReference>
<dbReference type="PANTHER" id="PTHR46091:SF3">
    <property type="entry name" value="AMINE OXIDASE DOMAIN-CONTAINING PROTEIN"/>
    <property type="match status" value="1"/>
</dbReference>
<dbReference type="GO" id="GO:0016853">
    <property type="term" value="F:isomerase activity"/>
    <property type="evidence" value="ECO:0007669"/>
    <property type="project" value="UniProtKB-KW"/>
</dbReference>
<dbReference type="RefSeq" id="WP_045467681.1">
    <property type="nucleotide sequence ID" value="NZ_BBLT01000010.1"/>
</dbReference>
<accession>A0A098LLL6</accession>
<evidence type="ECO:0000313" key="7">
    <source>
        <dbReference type="Proteomes" id="UP000030185"/>
    </source>
</evidence>
<comment type="caution">
    <text evidence="6">The sequence shown here is derived from an EMBL/GenBank/DDBJ whole genome shotgun (WGS) entry which is preliminary data.</text>
</comment>
<dbReference type="Proteomes" id="UP000030185">
    <property type="component" value="Unassembled WGS sequence"/>
</dbReference>
<evidence type="ECO:0000256" key="3">
    <source>
        <dbReference type="ARBA" id="ARBA00022827"/>
    </source>
</evidence>
<sequence length="504" mass="57814">MPQFDYVIIGSGLGGLLCAYTLTKEGNSVCILEKNRQIGGNLQIFVRDKAIFDTGIHYIGGLDEGQNLNQYFRYFGLMDKLKLKKLDEDCFDVVSFDHDENEYPYAMGYERFSEKLIEQFPSEKEAIQKYCTKLREISNFSPLYNLRYSEQSFFNTEYLSVNAKEYIESITSNEILQNVLAGTNPLYAGIGEKTPLYVHGLIINSYIESAYKCIGGGAQIATILTKSIKEMGGEIRNYSEVTKFCFKGDEIESVELSNGERVEGKRFISNIHPSNTLDMVEPGKIRKAYSTRIHSLENTSSVFILNIVLKPKTIKYRNCNIYHYKNPDVWNTLNYNEENWPLGYALFFPVSRQDEEYAESLTIMAYMKYEDVAPWEFSFHTIPHHRTNRGEGYEEFKIRKAEKLINELEKRIPGLRGKIKSYNTSTPLTYRDYIGTKDGSMYGVMKDYSDPIKTFIPTRTKVPNLFFTGQNISLHGVLGVTISSVTTCSEFFGMEYLINKISKA</sequence>
<evidence type="ECO:0000256" key="5">
    <source>
        <dbReference type="ARBA" id="ARBA00023027"/>
    </source>
</evidence>
<dbReference type="Gene3D" id="3.50.50.60">
    <property type="entry name" value="FAD/NAD(P)-binding domain"/>
    <property type="match status" value="2"/>
</dbReference>
<reference evidence="6 7" key="1">
    <citation type="submission" date="2014-09" db="EMBL/GenBank/DDBJ databases">
        <title>Sporocytophaga myxococcoides PG-01 genome sequencing.</title>
        <authorList>
            <person name="Liu L."/>
            <person name="Gao P.J."/>
            <person name="Chen G.J."/>
            <person name="Wang L.S."/>
        </authorList>
    </citation>
    <scope>NUCLEOTIDE SEQUENCE [LARGE SCALE GENOMIC DNA]</scope>
    <source>
        <strain evidence="6 7">PG-01</strain>
    </source>
</reference>
<evidence type="ECO:0000256" key="1">
    <source>
        <dbReference type="ARBA" id="ARBA00022630"/>
    </source>
</evidence>